<protein>
    <submittedName>
        <fullName evidence="1">41162_t:CDS:1</fullName>
    </submittedName>
</protein>
<sequence>SAEGRILYEKTEKHAYVYDTITQKRFSSFLVWIKALSHQWFFKGKKSALATIFLKPNCYKMNIGQIIKGKNYSPYFKNIQIVILLSIKDTLTTIIYNDIELTGINLMEGKGFLCLTFFETNLKKELYIKKTIHECWEPIKCTIF</sequence>
<evidence type="ECO:0000313" key="2">
    <source>
        <dbReference type="Proteomes" id="UP000789901"/>
    </source>
</evidence>
<comment type="caution">
    <text evidence="1">The sequence shown here is derived from an EMBL/GenBank/DDBJ whole genome shotgun (WGS) entry which is preliminary data.</text>
</comment>
<name>A0ABN7XCV6_GIGMA</name>
<organism evidence="1 2">
    <name type="scientific">Gigaspora margarita</name>
    <dbReference type="NCBI Taxonomy" id="4874"/>
    <lineage>
        <taxon>Eukaryota</taxon>
        <taxon>Fungi</taxon>
        <taxon>Fungi incertae sedis</taxon>
        <taxon>Mucoromycota</taxon>
        <taxon>Glomeromycotina</taxon>
        <taxon>Glomeromycetes</taxon>
        <taxon>Diversisporales</taxon>
        <taxon>Gigasporaceae</taxon>
        <taxon>Gigaspora</taxon>
    </lineage>
</organism>
<dbReference type="EMBL" id="CAJVQB010107896">
    <property type="protein sequence ID" value="CAG8851792.1"/>
    <property type="molecule type" value="Genomic_DNA"/>
</dbReference>
<feature type="non-terminal residue" evidence="1">
    <location>
        <position position="144"/>
    </location>
</feature>
<accession>A0ABN7XCV6</accession>
<reference evidence="1 2" key="1">
    <citation type="submission" date="2021-06" db="EMBL/GenBank/DDBJ databases">
        <authorList>
            <person name="Kallberg Y."/>
            <person name="Tangrot J."/>
            <person name="Rosling A."/>
        </authorList>
    </citation>
    <scope>NUCLEOTIDE SEQUENCE [LARGE SCALE GENOMIC DNA]</scope>
    <source>
        <strain evidence="1 2">120-4 pot B 10/14</strain>
    </source>
</reference>
<dbReference type="Proteomes" id="UP000789901">
    <property type="component" value="Unassembled WGS sequence"/>
</dbReference>
<evidence type="ECO:0000313" key="1">
    <source>
        <dbReference type="EMBL" id="CAG8851792.1"/>
    </source>
</evidence>
<keyword evidence="2" id="KW-1185">Reference proteome</keyword>
<gene>
    <name evidence="1" type="ORF">GMARGA_LOCUS40920</name>
</gene>
<feature type="non-terminal residue" evidence="1">
    <location>
        <position position="1"/>
    </location>
</feature>
<proteinExistence type="predicted"/>